<feature type="signal peptide" evidence="1">
    <location>
        <begin position="1"/>
        <end position="27"/>
    </location>
</feature>
<organism evidence="2 3">
    <name type="scientific">Kineococcus radiotolerans (strain ATCC BAA-149 / DSM 14245 / SRS30216)</name>
    <dbReference type="NCBI Taxonomy" id="266940"/>
    <lineage>
        <taxon>Bacteria</taxon>
        <taxon>Bacillati</taxon>
        <taxon>Actinomycetota</taxon>
        <taxon>Actinomycetes</taxon>
        <taxon>Kineosporiales</taxon>
        <taxon>Kineosporiaceae</taxon>
        <taxon>Kineococcus</taxon>
    </lineage>
</organism>
<dbReference type="Proteomes" id="UP000001116">
    <property type="component" value="Chromosome"/>
</dbReference>
<keyword evidence="3" id="KW-1185">Reference proteome</keyword>
<evidence type="ECO:0008006" key="4">
    <source>
        <dbReference type="Google" id="ProtNLM"/>
    </source>
</evidence>
<evidence type="ECO:0000256" key="1">
    <source>
        <dbReference type="SAM" id="SignalP"/>
    </source>
</evidence>
<dbReference type="STRING" id="266940.Krad_4372"/>
<reference evidence="3" key="1">
    <citation type="journal article" date="2008" name="PLoS ONE">
        <title>Survival in nuclear waste, extreme resistance, and potential applications gleaned from the genome sequence of Kineococcus radiotolerans SRS30216.</title>
        <authorList>
            <person name="Bagwell C.E."/>
            <person name="Bhat S."/>
            <person name="Hawkins G.M."/>
            <person name="Smith B.W."/>
            <person name="Biswas T."/>
            <person name="Hoover T.R."/>
            <person name="Saunders E."/>
            <person name="Han C.S."/>
            <person name="Tsodikov O.V."/>
            <person name="Shimkets L.J."/>
        </authorList>
    </citation>
    <scope>NUCLEOTIDE SEQUENCE [LARGE SCALE GENOMIC DNA]</scope>
    <source>
        <strain evidence="3">ATCC BAA-149 / DSM 14245 / SRS30216</strain>
    </source>
</reference>
<dbReference type="RefSeq" id="WP_012085863.1">
    <property type="nucleotide sequence ID" value="NC_009664.2"/>
</dbReference>
<evidence type="ECO:0000313" key="2">
    <source>
        <dbReference type="EMBL" id="ABS05835.1"/>
    </source>
</evidence>
<dbReference type="EMBL" id="CP000750">
    <property type="protein sequence ID" value="ABS05835.1"/>
    <property type="molecule type" value="Genomic_DNA"/>
</dbReference>
<proteinExistence type="predicted"/>
<feature type="chain" id="PRO_5002704839" description="Lipoprotein" evidence="1">
    <location>
        <begin position="28"/>
        <end position="138"/>
    </location>
</feature>
<keyword evidence="1" id="KW-0732">Signal</keyword>
<dbReference type="AlphaFoldDB" id="A6WG96"/>
<dbReference type="HOGENOM" id="CLU_1852532_0_0_11"/>
<gene>
    <name evidence="2" type="ordered locus">Krad_4372</name>
</gene>
<accession>A6WG96</accession>
<dbReference type="PROSITE" id="PS51257">
    <property type="entry name" value="PROKAR_LIPOPROTEIN"/>
    <property type="match status" value="1"/>
</dbReference>
<name>A6WG96_KINRD</name>
<dbReference type="KEGG" id="kra:Krad_4372"/>
<evidence type="ECO:0000313" key="3">
    <source>
        <dbReference type="Proteomes" id="UP000001116"/>
    </source>
</evidence>
<protein>
    <recommendedName>
        <fullName evidence="4">Lipoprotein</fullName>
    </recommendedName>
</protein>
<sequence length="138" mass="14232">MLTLRRLAVPVLTAAALLTLTACGSDAAATEATMATGEWLEGPMNSSMGSLTAAAGAASDHSTATTFVPADCEALANAVDDARAQSLPSDAELAGHWGTFVDLFAAMGDACQANEPATFLTHMQEISLLLDAFEERIE</sequence>